<reference evidence="3" key="1">
    <citation type="journal article" date="2020" name="bioRxiv">
        <title>Integrative omics analysis of Pseudomonas aeruginosa virus PA5oct highlights the molecular complexity of jumbo phages.</title>
        <authorList>
            <person name="Lood C."/>
            <person name="Danis-Wlodarczyk K."/>
            <person name="Blasdel B.G."/>
            <person name="Jang H.B."/>
            <person name="Vandenheuvel D."/>
            <person name="Briers Y."/>
            <person name="Noben J.-P."/>
            <person name="van Noort V."/>
            <person name="Drulis-Kawa Z."/>
            <person name="Lavigne R."/>
        </authorList>
    </citation>
    <scope>NUCLEOTIDE SEQUENCE [LARGE SCALE GENOMIC DNA]</scope>
</reference>
<gene>
    <name evidence="2" type="ORF">EST35_0190</name>
</gene>
<proteinExistence type="predicted"/>
<dbReference type="EMBL" id="MK797984">
    <property type="protein sequence ID" value="QCG76071.1"/>
    <property type="molecule type" value="Genomic_DNA"/>
</dbReference>
<organism evidence="2 3">
    <name type="scientific">Pseudomonas phage vB_PaeM_PA5oct</name>
    <dbReference type="NCBI Taxonomy" id="2163605"/>
    <lineage>
        <taxon>Viruses</taxon>
        <taxon>Duplodnaviria</taxon>
        <taxon>Heunggongvirae</taxon>
        <taxon>Uroviricota</taxon>
        <taxon>Caudoviricetes</taxon>
        <taxon>Arenbergviridae</taxon>
        <taxon>Wroclawvirus</taxon>
        <taxon>Wroclawvirus PA5oct</taxon>
    </lineage>
</organism>
<evidence type="ECO:0000256" key="1">
    <source>
        <dbReference type="SAM" id="Phobius"/>
    </source>
</evidence>
<name>A0A4Y5JVC0_9CAUD</name>
<sequence length="63" mass="6734">MNSDYASMFIVIFAILVVFICKPTTFNEPKNTIDTNKSNVANDSIPLTGNISRTPGIGTGIGL</sequence>
<keyword evidence="1" id="KW-1133">Transmembrane helix</keyword>
<keyword evidence="1" id="KW-0472">Membrane</keyword>
<protein>
    <submittedName>
        <fullName evidence="2">Uncharacterized protein</fullName>
    </submittedName>
</protein>
<evidence type="ECO:0000313" key="2">
    <source>
        <dbReference type="EMBL" id="QCG76071.1"/>
    </source>
</evidence>
<keyword evidence="1" id="KW-0812">Transmembrane</keyword>
<keyword evidence="3" id="KW-1185">Reference proteome</keyword>
<evidence type="ECO:0000313" key="3">
    <source>
        <dbReference type="Proteomes" id="UP000316733"/>
    </source>
</evidence>
<accession>A0A4Y5JVC0</accession>
<feature type="transmembrane region" description="Helical" evidence="1">
    <location>
        <begin position="6"/>
        <end position="21"/>
    </location>
</feature>
<dbReference type="Proteomes" id="UP000316733">
    <property type="component" value="Segment"/>
</dbReference>